<dbReference type="Proteomes" id="UP000507954">
    <property type="component" value="Unassembled WGS sequence"/>
</dbReference>
<accession>A0A508WUV9</accession>
<dbReference type="RefSeq" id="WP_225996728.1">
    <property type="nucleotide sequence ID" value="NZ_CABFNB010000088.1"/>
</dbReference>
<sequence>MELEKRWRRIRNWQKRHYGLIRERLTRPGIAARRAAHIEELERQLVAFARDSEAKERQIAKLEIDLADAAARLLAQARILLADREKQGSDGEDGDRPSVDEIVAVVLKDFPDVSWDDIISVRRERRLVRPRHACMRAVYEQRRDLSLAGIGRIFHRDHTTVLAAVQAAGGSETVY</sequence>
<dbReference type="SUPFAM" id="SSF48295">
    <property type="entry name" value="TrpR-like"/>
    <property type="match status" value="1"/>
</dbReference>
<gene>
    <name evidence="3" type="ORF">EMEDMD4_230006</name>
</gene>
<dbReference type="EMBL" id="CABFNB010000088">
    <property type="protein sequence ID" value="VTZ61005.1"/>
    <property type="molecule type" value="Genomic_DNA"/>
</dbReference>
<name>A0A508WUV9_9HYPH</name>
<dbReference type="GO" id="GO:0006270">
    <property type="term" value="P:DNA replication initiation"/>
    <property type="evidence" value="ECO:0007669"/>
    <property type="project" value="InterPro"/>
</dbReference>
<dbReference type="Gene3D" id="1.10.1750.10">
    <property type="match status" value="1"/>
</dbReference>
<evidence type="ECO:0000259" key="2">
    <source>
        <dbReference type="SMART" id="SM00760"/>
    </source>
</evidence>
<reference evidence="3" key="1">
    <citation type="submission" date="2019-06" db="EMBL/GenBank/DDBJ databases">
        <authorList>
            <person name="Le Quere A."/>
            <person name="Colella S."/>
        </authorList>
    </citation>
    <scope>NUCLEOTIDE SEQUENCE</scope>
    <source>
        <strain evidence="3">EmedicaeMD41</strain>
    </source>
</reference>
<dbReference type="AlphaFoldDB" id="A0A508WUV9"/>
<dbReference type="GO" id="GO:0043565">
    <property type="term" value="F:sequence-specific DNA binding"/>
    <property type="evidence" value="ECO:0007669"/>
    <property type="project" value="InterPro"/>
</dbReference>
<protein>
    <submittedName>
        <fullName evidence="3">Chromosomal replication initiator DnaA domain</fullName>
    </submittedName>
</protein>
<feature type="domain" description="Chromosomal replication initiator DnaA C-terminal" evidence="2">
    <location>
        <begin position="98"/>
        <end position="168"/>
    </location>
</feature>
<dbReference type="GO" id="GO:0006275">
    <property type="term" value="P:regulation of DNA replication"/>
    <property type="evidence" value="ECO:0007669"/>
    <property type="project" value="InterPro"/>
</dbReference>
<dbReference type="SMART" id="SM00760">
    <property type="entry name" value="Bac_DnaA_C"/>
    <property type="match status" value="1"/>
</dbReference>
<dbReference type="InterPro" id="IPR010921">
    <property type="entry name" value="Trp_repressor/repl_initiator"/>
</dbReference>
<dbReference type="GO" id="GO:0005524">
    <property type="term" value="F:ATP binding"/>
    <property type="evidence" value="ECO:0007669"/>
    <property type="project" value="InterPro"/>
</dbReference>
<evidence type="ECO:0000313" key="3">
    <source>
        <dbReference type="EMBL" id="VTZ61005.1"/>
    </source>
</evidence>
<proteinExistence type="predicted"/>
<keyword evidence="1" id="KW-0175">Coiled coil</keyword>
<dbReference type="InterPro" id="IPR013159">
    <property type="entry name" value="DnaA_C"/>
</dbReference>
<evidence type="ECO:0000256" key="1">
    <source>
        <dbReference type="SAM" id="Coils"/>
    </source>
</evidence>
<organism evidence="3">
    <name type="scientific">Sinorhizobium medicae</name>
    <dbReference type="NCBI Taxonomy" id="110321"/>
    <lineage>
        <taxon>Bacteria</taxon>
        <taxon>Pseudomonadati</taxon>
        <taxon>Pseudomonadota</taxon>
        <taxon>Alphaproteobacteria</taxon>
        <taxon>Hyphomicrobiales</taxon>
        <taxon>Rhizobiaceae</taxon>
        <taxon>Sinorhizobium/Ensifer group</taxon>
        <taxon>Sinorhizobium</taxon>
    </lineage>
</organism>
<dbReference type="Pfam" id="PF08299">
    <property type="entry name" value="Bac_DnaA_C"/>
    <property type="match status" value="1"/>
</dbReference>
<feature type="coiled-coil region" evidence="1">
    <location>
        <begin position="38"/>
        <end position="72"/>
    </location>
</feature>